<dbReference type="AlphaFoldDB" id="A0A0K9F4P0"/>
<feature type="binding site" evidence="2">
    <location>
        <position position="225"/>
    </location>
    <ligand>
        <name>Mg(2+)</name>
        <dbReference type="ChEBI" id="CHEBI:18420"/>
    </ligand>
</feature>
<comment type="similarity">
    <text evidence="2">Belongs to the UPP synthase family.</text>
</comment>
<dbReference type="FunFam" id="3.40.1180.10:FF:000001">
    <property type="entry name" value="(2E,6E)-farnesyl-diphosphate-specific ditrans,polycis-undecaprenyl-diphosphate synthase"/>
    <property type="match status" value="1"/>
</dbReference>
<feature type="binding site" evidence="2">
    <location>
        <begin position="212"/>
        <end position="214"/>
    </location>
    <ligand>
        <name>substrate</name>
    </ligand>
</feature>
<dbReference type="GO" id="GO:0005829">
    <property type="term" value="C:cytosol"/>
    <property type="evidence" value="ECO:0007669"/>
    <property type="project" value="TreeGrafter"/>
</dbReference>
<feature type="binding site" evidence="2">
    <location>
        <position position="51"/>
    </location>
    <ligand>
        <name>substrate</name>
    </ligand>
</feature>
<dbReference type="RefSeq" id="WP_049668470.1">
    <property type="nucleotide sequence ID" value="NZ_JBIVOC010000001.1"/>
</dbReference>
<dbReference type="EC" id="2.5.1.-" evidence="2"/>
<feature type="binding site" evidence="2">
    <location>
        <position position="89"/>
    </location>
    <ligand>
        <name>substrate</name>
    </ligand>
</feature>
<feature type="binding site" evidence="2">
    <location>
        <position position="43"/>
    </location>
    <ligand>
        <name>substrate</name>
    </ligand>
</feature>
<dbReference type="PANTHER" id="PTHR10291:SF0">
    <property type="entry name" value="DEHYDRODOLICHYL DIPHOSPHATE SYNTHASE 2"/>
    <property type="match status" value="1"/>
</dbReference>
<feature type="binding site" evidence="2">
    <location>
        <position position="55"/>
    </location>
    <ligand>
        <name>substrate</name>
    </ligand>
</feature>
<comment type="caution">
    <text evidence="3">The sequence shown here is derived from an EMBL/GenBank/DDBJ whole genome shotgun (WGS) entry which is preliminary data.</text>
</comment>
<feature type="binding site" evidence="2">
    <location>
        <begin position="39"/>
        <end position="42"/>
    </location>
    <ligand>
        <name>substrate</name>
    </ligand>
</feature>
<dbReference type="CDD" id="cd00475">
    <property type="entry name" value="Cis_IPPS"/>
    <property type="match status" value="1"/>
</dbReference>
<dbReference type="GO" id="GO:0030145">
    <property type="term" value="F:manganese ion binding"/>
    <property type="evidence" value="ECO:0007669"/>
    <property type="project" value="TreeGrafter"/>
</dbReference>
<dbReference type="Gene3D" id="3.40.1180.10">
    <property type="entry name" value="Decaprenyl diphosphate synthase-like"/>
    <property type="match status" value="1"/>
</dbReference>
<evidence type="ECO:0000256" key="1">
    <source>
        <dbReference type="ARBA" id="ARBA00022679"/>
    </source>
</evidence>
<evidence type="ECO:0000313" key="4">
    <source>
        <dbReference type="Proteomes" id="UP000037326"/>
    </source>
</evidence>
<dbReference type="NCBIfam" id="TIGR00055">
    <property type="entry name" value="uppS"/>
    <property type="match status" value="1"/>
</dbReference>
<dbReference type="Pfam" id="PF01255">
    <property type="entry name" value="Prenyltransf"/>
    <property type="match status" value="1"/>
</dbReference>
<comment type="function">
    <text evidence="2">Catalyzes the condensation of isopentenyl diphosphate (IPP) with allylic pyrophosphates generating different type of terpenoids.</text>
</comment>
<keyword evidence="1 2" id="KW-0808">Transferase</keyword>
<dbReference type="SUPFAM" id="SSF64005">
    <property type="entry name" value="Undecaprenyl diphosphate synthase"/>
    <property type="match status" value="1"/>
</dbReference>
<evidence type="ECO:0000256" key="2">
    <source>
        <dbReference type="HAMAP-Rule" id="MF_01139"/>
    </source>
</evidence>
<organism evidence="3 4">
    <name type="scientific">Lysinibacillus xylanilyticus</name>
    <dbReference type="NCBI Taxonomy" id="582475"/>
    <lineage>
        <taxon>Bacteria</taxon>
        <taxon>Bacillati</taxon>
        <taxon>Bacillota</taxon>
        <taxon>Bacilli</taxon>
        <taxon>Bacillales</taxon>
        <taxon>Bacillaceae</taxon>
        <taxon>Lysinibacillus</taxon>
    </lineage>
</organism>
<name>A0A0K9F4P0_9BACI</name>
<sequence>MFKKLLGKQINIDTLSLEERVAIAKNEPIPAHVAIIMDGNGRWAKKRAMPRVAGHHEGMKTVRKVTRFASDLGIKVLTVYAFSTENWKRPKPEVDFLMRLPVEFLGSFLPEMMERNVRVEMIGDPSLLPAHTQKALFEAMEETKHNTGLILNFALNYGSRSEMVNAMKTMLQKVQDGQLTMQDITEECLTSHLMTAHLPEPDLLIRTSGEVRLSNFMLWQLAYTEFWFTDTLWPDFSEENLLKAVENYQKRNRRYGGLKGEETT</sequence>
<feature type="binding site" evidence="2">
    <location>
        <position position="38"/>
    </location>
    <ligand>
        <name>Mg(2+)</name>
        <dbReference type="ChEBI" id="CHEBI:18420"/>
    </ligand>
</feature>
<feature type="binding site" evidence="2">
    <location>
        <position position="206"/>
    </location>
    <ligand>
        <name>substrate</name>
    </ligand>
</feature>
<dbReference type="InterPro" id="IPR001441">
    <property type="entry name" value="UPP_synth-like"/>
</dbReference>
<keyword evidence="2" id="KW-0460">Magnesium</keyword>
<reference evidence="4" key="1">
    <citation type="submission" date="2015-07" db="EMBL/GenBank/DDBJ databases">
        <authorList>
            <consortium name="Consortium for Microbial Forensics and Genomics (microFORGE)"/>
            <person name="Knight B.M."/>
            <person name="Roberts D.P."/>
            <person name="Lin D."/>
            <person name="Hari K."/>
            <person name="Fletcher J."/>
            <person name="Melcher U."/>
            <person name="Blagden T."/>
            <person name="Winegar R.A."/>
        </authorList>
    </citation>
    <scope>NUCLEOTIDE SEQUENCE [LARGE SCALE GENOMIC DNA]</scope>
    <source>
        <strain evidence="4">DSM 23493</strain>
    </source>
</reference>
<dbReference type="Proteomes" id="UP000037326">
    <property type="component" value="Unassembled WGS sequence"/>
</dbReference>
<dbReference type="PATRIC" id="fig|582475.4.peg.3288"/>
<evidence type="ECO:0000313" key="3">
    <source>
        <dbReference type="EMBL" id="KMY29569.1"/>
    </source>
</evidence>
<protein>
    <recommendedName>
        <fullName evidence="2">Isoprenyl transferase</fullName>
        <ecNumber evidence="2">2.5.1.-</ecNumber>
    </recommendedName>
</protein>
<keyword evidence="2" id="KW-0479">Metal-binding</keyword>
<accession>A0A0K9F4P0</accession>
<dbReference type="InterPro" id="IPR018520">
    <property type="entry name" value="UPP_synth-like_CS"/>
</dbReference>
<dbReference type="NCBIfam" id="NF011405">
    <property type="entry name" value="PRK14830.1"/>
    <property type="match status" value="1"/>
</dbReference>
<dbReference type="HAMAP" id="MF_01139">
    <property type="entry name" value="ISPT"/>
    <property type="match status" value="1"/>
</dbReference>
<proteinExistence type="inferred from homology"/>
<dbReference type="OrthoDB" id="4191603at2"/>
<dbReference type="GO" id="GO:0000287">
    <property type="term" value="F:magnesium ion binding"/>
    <property type="evidence" value="ECO:0007669"/>
    <property type="project" value="UniProtKB-UniRule"/>
</dbReference>
<dbReference type="GO" id="GO:0016094">
    <property type="term" value="P:polyprenol biosynthetic process"/>
    <property type="evidence" value="ECO:0007669"/>
    <property type="project" value="TreeGrafter"/>
</dbReference>
<feature type="binding site" evidence="2">
    <location>
        <position position="87"/>
    </location>
    <ligand>
        <name>substrate</name>
    </ligand>
</feature>
<comment type="subunit">
    <text evidence="2">Homodimer.</text>
</comment>
<feature type="active site" evidence="2">
    <location>
        <position position="38"/>
    </location>
</feature>
<dbReference type="PANTHER" id="PTHR10291">
    <property type="entry name" value="DEHYDRODOLICHYL DIPHOSPHATE SYNTHASE FAMILY MEMBER"/>
    <property type="match status" value="1"/>
</dbReference>
<comment type="cofactor">
    <cofactor evidence="2">
        <name>Mg(2+)</name>
        <dbReference type="ChEBI" id="CHEBI:18420"/>
    </cofactor>
    <text evidence="2">Binds 2 magnesium ions per subunit.</text>
</comment>
<dbReference type="GeneID" id="96600687"/>
<dbReference type="PROSITE" id="PS01066">
    <property type="entry name" value="UPP_SYNTHASE"/>
    <property type="match status" value="1"/>
</dbReference>
<feature type="active site" description="Proton acceptor" evidence="2">
    <location>
        <position position="86"/>
    </location>
</feature>
<gene>
    <name evidence="3" type="ORF">ACZ11_20980</name>
</gene>
<feature type="binding site" evidence="2">
    <location>
        <begin position="83"/>
        <end position="85"/>
    </location>
    <ligand>
        <name>substrate</name>
    </ligand>
</feature>
<dbReference type="EMBL" id="LFXJ01000010">
    <property type="protein sequence ID" value="KMY29569.1"/>
    <property type="molecule type" value="Genomic_DNA"/>
</dbReference>
<dbReference type="GO" id="GO:0008834">
    <property type="term" value="F:ditrans,polycis-undecaprenyl-diphosphate synthase [(2E,6E)-farnesyl-diphosphate specific] activity"/>
    <property type="evidence" value="ECO:0007669"/>
    <property type="project" value="TreeGrafter"/>
</dbReference>
<dbReference type="InterPro" id="IPR036424">
    <property type="entry name" value="UPP_synth-like_sf"/>
</dbReference>